<evidence type="ECO:0000313" key="2">
    <source>
        <dbReference type="Proteomes" id="UP000078492"/>
    </source>
</evidence>
<name>A0A195DZ58_9HYME</name>
<dbReference type="AlphaFoldDB" id="A0A195DZ58"/>
<keyword evidence="2" id="KW-1185">Reference proteome</keyword>
<dbReference type="Proteomes" id="UP000078492">
    <property type="component" value="Unassembled WGS sequence"/>
</dbReference>
<protein>
    <submittedName>
        <fullName evidence="1">Uncharacterized protein</fullName>
    </submittedName>
</protein>
<organism evidence="1 2">
    <name type="scientific">Trachymyrmex cornetzi</name>
    <dbReference type="NCBI Taxonomy" id="471704"/>
    <lineage>
        <taxon>Eukaryota</taxon>
        <taxon>Metazoa</taxon>
        <taxon>Ecdysozoa</taxon>
        <taxon>Arthropoda</taxon>
        <taxon>Hexapoda</taxon>
        <taxon>Insecta</taxon>
        <taxon>Pterygota</taxon>
        <taxon>Neoptera</taxon>
        <taxon>Endopterygota</taxon>
        <taxon>Hymenoptera</taxon>
        <taxon>Apocrita</taxon>
        <taxon>Aculeata</taxon>
        <taxon>Formicoidea</taxon>
        <taxon>Formicidae</taxon>
        <taxon>Myrmicinae</taxon>
        <taxon>Trachymyrmex</taxon>
    </lineage>
</organism>
<proteinExistence type="predicted"/>
<evidence type="ECO:0000313" key="1">
    <source>
        <dbReference type="EMBL" id="KYN18175.1"/>
    </source>
</evidence>
<reference evidence="1 2" key="1">
    <citation type="submission" date="2015-09" db="EMBL/GenBank/DDBJ databases">
        <title>Trachymyrmex cornetzi WGS genome.</title>
        <authorList>
            <person name="Nygaard S."/>
            <person name="Hu H."/>
            <person name="Boomsma J."/>
            <person name="Zhang G."/>
        </authorList>
    </citation>
    <scope>NUCLEOTIDE SEQUENCE [LARGE SCALE GENOMIC DNA]</scope>
    <source>
        <strain evidence="1">Tcor2-1</strain>
        <tissue evidence="1">Whole body</tissue>
    </source>
</reference>
<gene>
    <name evidence="1" type="ORF">ALC57_09520</name>
</gene>
<sequence length="121" mass="13681">MPVIVFGVSPRRLYCELRDYRVFITLNDLSQARAAQLGSARLGSGASAFGHERRSENLIAFRMEFAPSLVRSVFKVYTDFTKVTRSMALASHDSDFLYEVSRSTDTTSRLGNQYKEVQDDS</sequence>
<accession>A0A195DZ58</accession>
<dbReference type="EMBL" id="KQ980031">
    <property type="protein sequence ID" value="KYN18175.1"/>
    <property type="molecule type" value="Genomic_DNA"/>
</dbReference>